<feature type="region of interest" description="Disordered" evidence="5">
    <location>
        <begin position="622"/>
        <end position="660"/>
    </location>
</feature>
<protein>
    <submittedName>
        <fullName evidence="9">Uncharacterized protein LOC113401033</fullName>
    </submittedName>
</protein>
<dbReference type="InterPro" id="IPR025605">
    <property type="entry name" value="OST-HTH/LOTUS_dom"/>
</dbReference>
<sequence length="734" mass="81190">MVIMCIQWSKKVSKMDEEIKQLKSVLRSLVVSSPSQVDVRSLLRDYRNMVGKQIPLAKYGYKDPITFLKDKFSDCFLFQGPAANPELTLIVPDALKHIDKFVQKQKSNPTVKFKGKRRSVPESIVKPIEPNLIVTSYQSKNIQAKEQNVAHNQTKNVEIQKYHPPPTSNAPQANKTDDGKQTLDNGNCSQSALQNFLKKRTALYSSHYAISEQSTNDKESLKDDDDSGRQTSSSSSSSKRTQLDELKREIRDIILSHPDGVWCTDILRLYRERHGRELNFSRFGFTSVLSVACALADVSVSRHPGGDWLLSDARAPPAPLLATCVPAPRASRAAAACAVTDPDDALPGVAFEADVFPEDCMHFLESIPSASLADVVPGTMLEVAVAEVYSPSHFWLLRLGERYNIAMENVMDEMNEYYTHGEGKNRTLALGAVRVGHYCSSRYESDWHRSLIVKIIDSDTVKVRHVDYGTVDNCDVRELRALRRQWAGLEAQALRARLAGVRPPAAGRRWPRPAAHHFLRLVRDRRLVANVVAVDERDGALEVLLIDTATREDRCVSAELVRAGHADARADSALGTSECYLYPRFEALEAGDTPNFAEIHAYLRDGIALEFVDDYRRHVPPCLPAPPPPAPRAPPPAPPPPPPAPRAPPPRPARGAPASAVSLTAEECETFALLSSVNPGAAQQYMLQALSRAMVARSSLNPHATEFRMVTTETQTGVSGSMEAIRPPPGFEKY</sequence>
<evidence type="ECO:0000313" key="9">
    <source>
        <dbReference type="RefSeq" id="XP_064073816.1"/>
    </source>
</evidence>
<feature type="compositionally biased region" description="Pro residues" evidence="5">
    <location>
        <begin position="622"/>
        <end position="652"/>
    </location>
</feature>
<evidence type="ECO:0000259" key="7">
    <source>
        <dbReference type="PROSITE" id="PS51644"/>
    </source>
</evidence>
<keyword evidence="3" id="KW-0677">Repeat</keyword>
<dbReference type="GeneID" id="113401033"/>
<dbReference type="Proteomes" id="UP001652626">
    <property type="component" value="Chromosome 18"/>
</dbReference>
<organism evidence="8 9">
    <name type="scientific">Vanessa tameamea</name>
    <name type="common">Kamehameha butterfly</name>
    <dbReference type="NCBI Taxonomy" id="334116"/>
    <lineage>
        <taxon>Eukaryota</taxon>
        <taxon>Metazoa</taxon>
        <taxon>Ecdysozoa</taxon>
        <taxon>Arthropoda</taxon>
        <taxon>Hexapoda</taxon>
        <taxon>Insecta</taxon>
        <taxon>Pterygota</taxon>
        <taxon>Neoptera</taxon>
        <taxon>Endopterygota</taxon>
        <taxon>Lepidoptera</taxon>
        <taxon>Glossata</taxon>
        <taxon>Ditrysia</taxon>
        <taxon>Papilionoidea</taxon>
        <taxon>Nymphalidae</taxon>
        <taxon>Nymphalinae</taxon>
        <taxon>Vanessa</taxon>
    </lineage>
</organism>
<feature type="domain" description="Tudor" evidence="6">
    <location>
        <begin position="432"/>
        <end position="489"/>
    </location>
</feature>
<feature type="region of interest" description="Disordered" evidence="5">
    <location>
        <begin position="714"/>
        <end position="734"/>
    </location>
</feature>
<dbReference type="PANTHER" id="PTHR22948:SF76">
    <property type="entry name" value="FI20010P1-RELATED"/>
    <property type="match status" value="1"/>
</dbReference>
<accession>A0ABM4AR94</accession>
<dbReference type="Pfam" id="PF12872">
    <property type="entry name" value="OST-HTH"/>
    <property type="match status" value="2"/>
</dbReference>
<evidence type="ECO:0000256" key="3">
    <source>
        <dbReference type="ARBA" id="ARBA00022737"/>
    </source>
</evidence>
<keyword evidence="8" id="KW-1185">Reference proteome</keyword>
<gene>
    <name evidence="9" type="primary">LOC113401033</name>
</gene>
<proteinExistence type="predicted"/>
<evidence type="ECO:0000313" key="8">
    <source>
        <dbReference type="Proteomes" id="UP001652626"/>
    </source>
</evidence>
<dbReference type="InterPro" id="IPR050621">
    <property type="entry name" value="Tudor_domain_containing"/>
</dbReference>
<evidence type="ECO:0000256" key="5">
    <source>
        <dbReference type="SAM" id="MobiDB-lite"/>
    </source>
</evidence>
<evidence type="ECO:0000256" key="2">
    <source>
        <dbReference type="ARBA" id="ARBA00022490"/>
    </source>
</evidence>
<comment type="subcellular location">
    <subcellularLocation>
        <location evidence="1">Cytoplasm</location>
    </subcellularLocation>
</comment>
<keyword evidence="4" id="KW-0221">Differentiation</keyword>
<dbReference type="InterPro" id="IPR002999">
    <property type="entry name" value="Tudor"/>
</dbReference>
<dbReference type="Gene3D" id="2.30.30.140">
    <property type="match status" value="1"/>
</dbReference>
<evidence type="ECO:0000259" key="6">
    <source>
        <dbReference type="PROSITE" id="PS50304"/>
    </source>
</evidence>
<reference evidence="9" key="1">
    <citation type="submission" date="2025-08" db="UniProtKB">
        <authorList>
            <consortium name="RefSeq"/>
        </authorList>
    </citation>
    <scope>IDENTIFICATION</scope>
    <source>
        <tissue evidence="9">Whole body</tissue>
    </source>
</reference>
<evidence type="ECO:0000256" key="4">
    <source>
        <dbReference type="ARBA" id="ARBA00022871"/>
    </source>
</evidence>
<dbReference type="Gene3D" id="2.40.50.90">
    <property type="match status" value="1"/>
</dbReference>
<feature type="domain" description="HTH OST-type" evidence="7">
    <location>
        <begin position="242"/>
        <end position="314"/>
    </location>
</feature>
<dbReference type="PROSITE" id="PS50304">
    <property type="entry name" value="TUDOR"/>
    <property type="match status" value="1"/>
</dbReference>
<name>A0ABM4AR94_VANTA</name>
<dbReference type="InterPro" id="IPR041966">
    <property type="entry name" value="LOTUS-like"/>
</dbReference>
<feature type="region of interest" description="Disordered" evidence="5">
    <location>
        <begin position="210"/>
        <end position="243"/>
    </location>
</feature>
<dbReference type="SUPFAM" id="SSF50199">
    <property type="entry name" value="Staphylococcal nuclease"/>
    <property type="match status" value="1"/>
</dbReference>
<dbReference type="SUPFAM" id="SSF63748">
    <property type="entry name" value="Tudor/PWWP/MBT"/>
    <property type="match status" value="1"/>
</dbReference>
<keyword evidence="4" id="KW-0744">Spermatogenesis</keyword>
<keyword evidence="2" id="KW-0963">Cytoplasm</keyword>
<feature type="domain" description="HTH OST-type" evidence="7">
    <location>
        <begin position="18"/>
        <end position="93"/>
    </location>
</feature>
<dbReference type="Gene3D" id="3.30.420.610">
    <property type="entry name" value="LOTUS domain-like"/>
    <property type="match status" value="2"/>
</dbReference>
<evidence type="ECO:0000256" key="1">
    <source>
        <dbReference type="ARBA" id="ARBA00004496"/>
    </source>
</evidence>
<dbReference type="InterPro" id="IPR035437">
    <property type="entry name" value="SNase_OB-fold_sf"/>
</dbReference>
<dbReference type="PROSITE" id="PS51644">
    <property type="entry name" value="HTH_OST"/>
    <property type="match status" value="2"/>
</dbReference>
<dbReference type="PANTHER" id="PTHR22948">
    <property type="entry name" value="TUDOR DOMAIN CONTAINING PROTEIN"/>
    <property type="match status" value="1"/>
</dbReference>
<dbReference type="RefSeq" id="XP_064073816.1">
    <property type="nucleotide sequence ID" value="XM_064217746.1"/>
</dbReference>
<feature type="region of interest" description="Disordered" evidence="5">
    <location>
        <begin position="160"/>
        <end position="187"/>
    </location>
</feature>
<dbReference type="Pfam" id="PF00567">
    <property type="entry name" value="TUDOR"/>
    <property type="match status" value="1"/>
</dbReference>